<sequence length="293" mass="31825">MASQILGKYRLAHTPWVNHSWHATLYVTPRGLSTGPVHEAKGCFSLDLDLVAHRLVVQADGGAQDGFALEAMSVADFLARTRAAVERCGGTFDIHGAPNEMPNAVPFAEDTETRPYDAEAVSRYHGALLRIVPVFERFRTGFLGKVSPVHLFWGSFDLAVTRFTGRRAPLHPAGIPNLPDDVAQEAYSHEVSSAGFWPGGNGVDEPMFYSYAYPAPDGFADQPVAPAEARFDETLGEFLLPYAAVQASDDPAAMLMSFLQSTYEAAAKTGGWDRSSLECAFGRPGVPRPVHRD</sequence>
<proteinExistence type="predicted"/>
<dbReference type="AlphaFoldDB" id="A0A9X2JPF5"/>
<keyword evidence="2" id="KW-1185">Reference proteome</keyword>
<name>A0A9X2JPF5_9RHOB</name>
<protein>
    <submittedName>
        <fullName evidence="1">DUF5996 family protein</fullName>
    </submittedName>
</protein>
<accession>A0A9X2JPF5</accession>
<evidence type="ECO:0000313" key="2">
    <source>
        <dbReference type="Proteomes" id="UP001139477"/>
    </source>
</evidence>
<gene>
    <name evidence="1" type="ORF">NHG85_13505</name>
</gene>
<reference evidence="1" key="1">
    <citation type="submission" date="2022-06" db="EMBL/GenBank/DDBJ databases">
        <title>Limimaricola sediminis sp. nov., isolated from an intertidal sediment.</title>
        <authorList>
            <person name="Shao X."/>
        </authorList>
    </citation>
    <scope>NUCLEOTIDE SEQUENCE</scope>
    <source>
        <strain evidence="1">ASW11-118</strain>
    </source>
</reference>
<dbReference type="InterPro" id="IPR046038">
    <property type="entry name" value="DUF5996"/>
</dbReference>
<comment type="caution">
    <text evidence="1">The sequence shown here is derived from an EMBL/GenBank/DDBJ whole genome shotgun (WGS) entry which is preliminary data.</text>
</comment>
<evidence type="ECO:0000313" key="1">
    <source>
        <dbReference type="EMBL" id="MCP1169528.1"/>
    </source>
</evidence>
<dbReference type="Proteomes" id="UP001139477">
    <property type="component" value="Unassembled WGS sequence"/>
</dbReference>
<dbReference type="Pfam" id="PF19459">
    <property type="entry name" value="DUF5996"/>
    <property type="match status" value="1"/>
</dbReference>
<organism evidence="1 2">
    <name type="scientific">Limimaricola litoreus</name>
    <dbReference type="NCBI Taxonomy" id="2955316"/>
    <lineage>
        <taxon>Bacteria</taxon>
        <taxon>Pseudomonadati</taxon>
        <taxon>Pseudomonadota</taxon>
        <taxon>Alphaproteobacteria</taxon>
        <taxon>Rhodobacterales</taxon>
        <taxon>Paracoccaceae</taxon>
        <taxon>Limimaricola</taxon>
    </lineage>
</organism>
<dbReference type="EMBL" id="JAMYXC010000210">
    <property type="protein sequence ID" value="MCP1169528.1"/>
    <property type="molecule type" value="Genomic_DNA"/>
</dbReference>